<comment type="subcellular location">
    <subcellularLocation>
        <location evidence="5">Cytoplasm</location>
    </subcellularLocation>
</comment>
<evidence type="ECO:0000256" key="2">
    <source>
        <dbReference type="ARBA" id="ARBA00022741"/>
    </source>
</evidence>
<dbReference type="AlphaFoldDB" id="A0A317T9E9"/>
<dbReference type="UniPathway" id="UPA00241">
    <property type="reaction ID" value="UER00356"/>
</dbReference>
<evidence type="ECO:0000256" key="1">
    <source>
        <dbReference type="ARBA" id="ARBA00009018"/>
    </source>
</evidence>
<reference evidence="8" key="1">
    <citation type="submission" date="2017-10" db="EMBL/GenBank/DDBJ databases">
        <authorList>
            <person name="Gaisin V.A."/>
            <person name="Rysina M.S."/>
            <person name="Grouzdev D.S."/>
        </authorList>
    </citation>
    <scope>NUCLEOTIDE SEQUENCE [LARGE SCALE GENOMIC DNA]</scope>
    <source>
        <strain evidence="8">V1</strain>
    </source>
</reference>
<dbReference type="PANTHER" id="PTHR10695:SF46">
    <property type="entry name" value="BIFUNCTIONAL COENZYME A SYNTHASE-RELATED"/>
    <property type="match status" value="1"/>
</dbReference>
<accession>A0A317T9E9</accession>
<comment type="similarity">
    <text evidence="1 5">Belongs to the CoaE family.</text>
</comment>
<dbReference type="GO" id="GO:0004140">
    <property type="term" value="F:dephospho-CoA kinase activity"/>
    <property type="evidence" value="ECO:0007669"/>
    <property type="project" value="UniProtKB-UniRule"/>
</dbReference>
<comment type="caution">
    <text evidence="7">The sequence shown here is derived from an EMBL/GenBank/DDBJ whole genome shotgun (WGS) entry which is preliminary data.</text>
</comment>
<dbReference type="InterPro" id="IPR027417">
    <property type="entry name" value="P-loop_NTPase"/>
</dbReference>
<dbReference type="NCBIfam" id="TIGR00152">
    <property type="entry name" value="dephospho-CoA kinase"/>
    <property type="match status" value="1"/>
</dbReference>
<comment type="catalytic activity">
    <reaction evidence="5">
        <text>3'-dephospho-CoA + ATP = ADP + CoA + H(+)</text>
        <dbReference type="Rhea" id="RHEA:18245"/>
        <dbReference type="ChEBI" id="CHEBI:15378"/>
        <dbReference type="ChEBI" id="CHEBI:30616"/>
        <dbReference type="ChEBI" id="CHEBI:57287"/>
        <dbReference type="ChEBI" id="CHEBI:57328"/>
        <dbReference type="ChEBI" id="CHEBI:456216"/>
        <dbReference type="EC" id="2.7.1.24"/>
    </reaction>
</comment>
<name>A0A317T9E9_9CHLB</name>
<dbReference type="InterPro" id="IPR001977">
    <property type="entry name" value="Depp_CoAkinase"/>
</dbReference>
<dbReference type="EC" id="2.7.1.24" evidence="5 6"/>
<proteinExistence type="inferred from homology"/>
<evidence type="ECO:0000313" key="8">
    <source>
        <dbReference type="Proteomes" id="UP000246278"/>
    </source>
</evidence>
<dbReference type="Proteomes" id="UP000246278">
    <property type="component" value="Unassembled WGS sequence"/>
</dbReference>
<evidence type="ECO:0000256" key="3">
    <source>
        <dbReference type="ARBA" id="ARBA00022840"/>
    </source>
</evidence>
<evidence type="ECO:0000256" key="5">
    <source>
        <dbReference type="HAMAP-Rule" id="MF_00376"/>
    </source>
</evidence>
<comment type="pathway">
    <text evidence="5">Cofactor biosynthesis; coenzyme A biosynthesis; CoA from (R)-pantothenate: step 5/5.</text>
</comment>
<dbReference type="Pfam" id="PF01121">
    <property type="entry name" value="CoaE"/>
    <property type="match status" value="1"/>
</dbReference>
<keyword evidence="8" id="KW-1185">Reference proteome</keyword>
<dbReference type="GO" id="GO:0005737">
    <property type="term" value="C:cytoplasm"/>
    <property type="evidence" value="ECO:0007669"/>
    <property type="project" value="UniProtKB-SubCell"/>
</dbReference>
<dbReference type="EMBL" id="PDNZ01000001">
    <property type="protein sequence ID" value="PWW83195.1"/>
    <property type="molecule type" value="Genomic_DNA"/>
</dbReference>
<evidence type="ECO:0000256" key="6">
    <source>
        <dbReference type="NCBIfam" id="TIGR00152"/>
    </source>
</evidence>
<keyword evidence="3 5" id="KW-0067">ATP-binding</keyword>
<sequence>MIVEAKTVQRAPLLVGITGGLGCGKSSVSSIFAEMGCAVFEADKVAKELQLEDPEIVAGIKKLFGDEVYFLDKAGELALDRRHIARKVFVDSSLLGQLNELIHPKVFKAFQRAVQKASRSGVKILVKEAAILLESGGDKGLDMVVVVVADLDKRVDRAMKKGMGTREEIMHRIRSQWPQTKLVERADFVIENNGSLKELERAVHELYHKIMSQAELS</sequence>
<dbReference type="GO" id="GO:0005524">
    <property type="term" value="F:ATP binding"/>
    <property type="evidence" value="ECO:0007669"/>
    <property type="project" value="UniProtKB-UniRule"/>
</dbReference>
<dbReference type="Gene3D" id="3.40.50.300">
    <property type="entry name" value="P-loop containing nucleotide triphosphate hydrolases"/>
    <property type="match status" value="1"/>
</dbReference>
<dbReference type="RefSeq" id="WP_110022077.1">
    <property type="nucleotide sequence ID" value="NZ_PDNZ01000001.1"/>
</dbReference>
<protein>
    <recommendedName>
        <fullName evidence="5 6">Dephospho-CoA kinase</fullName>
        <ecNumber evidence="5 6">2.7.1.24</ecNumber>
    </recommendedName>
    <alternativeName>
        <fullName evidence="5">Dephosphocoenzyme A kinase</fullName>
    </alternativeName>
</protein>
<evidence type="ECO:0000313" key="7">
    <source>
        <dbReference type="EMBL" id="PWW83195.1"/>
    </source>
</evidence>
<comment type="function">
    <text evidence="5">Catalyzes the phosphorylation of the 3'-hydroxyl group of dephosphocoenzyme A to form coenzyme A.</text>
</comment>
<dbReference type="SUPFAM" id="SSF52540">
    <property type="entry name" value="P-loop containing nucleoside triphosphate hydrolases"/>
    <property type="match status" value="1"/>
</dbReference>
<dbReference type="PANTHER" id="PTHR10695">
    <property type="entry name" value="DEPHOSPHO-COA KINASE-RELATED"/>
    <property type="match status" value="1"/>
</dbReference>
<dbReference type="PROSITE" id="PS51219">
    <property type="entry name" value="DPCK"/>
    <property type="match status" value="1"/>
</dbReference>
<dbReference type="PROSITE" id="PS51257">
    <property type="entry name" value="PROKAR_LIPOPROTEIN"/>
    <property type="match status" value="1"/>
</dbReference>
<keyword evidence="2 5" id="KW-0547">Nucleotide-binding</keyword>
<evidence type="ECO:0000256" key="4">
    <source>
        <dbReference type="ARBA" id="ARBA00022993"/>
    </source>
</evidence>
<dbReference type="CDD" id="cd02022">
    <property type="entry name" value="DPCK"/>
    <property type="match status" value="1"/>
</dbReference>
<gene>
    <name evidence="5" type="primary">coaE</name>
    <name evidence="7" type="ORF">CR164_01145</name>
</gene>
<organism evidence="7 8">
    <name type="scientific">Prosthecochloris marina</name>
    <dbReference type="NCBI Taxonomy" id="2017681"/>
    <lineage>
        <taxon>Bacteria</taxon>
        <taxon>Pseudomonadati</taxon>
        <taxon>Chlorobiota</taxon>
        <taxon>Chlorobiia</taxon>
        <taxon>Chlorobiales</taxon>
        <taxon>Chlorobiaceae</taxon>
        <taxon>Prosthecochloris</taxon>
    </lineage>
</organism>
<dbReference type="GO" id="GO:0015937">
    <property type="term" value="P:coenzyme A biosynthetic process"/>
    <property type="evidence" value="ECO:0007669"/>
    <property type="project" value="UniProtKB-UniRule"/>
</dbReference>
<feature type="binding site" evidence="5">
    <location>
        <begin position="22"/>
        <end position="27"/>
    </location>
    <ligand>
        <name>ATP</name>
        <dbReference type="ChEBI" id="CHEBI:30616"/>
    </ligand>
</feature>
<keyword evidence="5" id="KW-0808">Transferase</keyword>
<keyword evidence="5" id="KW-0963">Cytoplasm</keyword>
<keyword evidence="5 7" id="KW-0418">Kinase</keyword>
<dbReference type="HAMAP" id="MF_00376">
    <property type="entry name" value="Dephospho_CoA_kinase"/>
    <property type="match status" value="1"/>
</dbReference>
<dbReference type="OrthoDB" id="9812943at2"/>
<keyword evidence="4 5" id="KW-0173">Coenzyme A biosynthesis</keyword>